<name>A0ABD1QCE0_9LAMI</name>
<evidence type="ECO:0000313" key="2">
    <source>
        <dbReference type="Proteomes" id="UP001604277"/>
    </source>
</evidence>
<dbReference type="AlphaFoldDB" id="A0ABD1QCE0"/>
<evidence type="ECO:0000313" key="1">
    <source>
        <dbReference type="EMBL" id="KAL2473848.1"/>
    </source>
</evidence>
<proteinExistence type="predicted"/>
<protein>
    <submittedName>
        <fullName evidence="1">Uncharacterized protein</fullName>
    </submittedName>
</protein>
<reference evidence="2" key="1">
    <citation type="submission" date="2024-07" db="EMBL/GenBank/DDBJ databases">
        <title>Two chromosome-level genome assemblies of Korean endemic species Abeliophyllum distichum and Forsythia ovata (Oleaceae).</title>
        <authorList>
            <person name="Jang H."/>
        </authorList>
    </citation>
    <scope>NUCLEOTIDE SEQUENCE [LARGE SCALE GENOMIC DNA]</scope>
</reference>
<organism evidence="1 2">
    <name type="scientific">Forsythia ovata</name>
    <dbReference type="NCBI Taxonomy" id="205694"/>
    <lineage>
        <taxon>Eukaryota</taxon>
        <taxon>Viridiplantae</taxon>
        <taxon>Streptophyta</taxon>
        <taxon>Embryophyta</taxon>
        <taxon>Tracheophyta</taxon>
        <taxon>Spermatophyta</taxon>
        <taxon>Magnoliopsida</taxon>
        <taxon>eudicotyledons</taxon>
        <taxon>Gunneridae</taxon>
        <taxon>Pentapetalae</taxon>
        <taxon>asterids</taxon>
        <taxon>lamiids</taxon>
        <taxon>Lamiales</taxon>
        <taxon>Oleaceae</taxon>
        <taxon>Forsythieae</taxon>
        <taxon>Forsythia</taxon>
    </lineage>
</organism>
<sequence>MSVPETPGTPTTPTLPMLSVRVDSLSYDRKSMPRCKLNGGFLIGNSNNVGAKDSRDANNAGATDVVCESRFTVVRSKVNAEMQVLAFGFGCVPLGCRPSHLFHQLFCT</sequence>
<dbReference type="Proteomes" id="UP001604277">
    <property type="component" value="Unassembled WGS sequence"/>
</dbReference>
<gene>
    <name evidence="1" type="ORF">Fot_49584</name>
</gene>
<dbReference type="EMBL" id="JBFOLJ010000015">
    <property type="protein sequence ID" value="KAL2473848.1"/>
    <property type="molecule type" value="Genomic_DNA"/>
</dbReference>
<accession>A0ABD1QCE0</accession>
<keyword evidence="2" id="KW-1185">Reference proteome</keyword>
<comment type="caution">
    <text evidence="1">The sequence shown here is derived from an EMBL/GenBank/DDBJ whole genome shotgun (WGS) entry which is preliminary data.</text>
</comment>